<name>A0A1F7FKT6_UNCRA</name>
<gene>
    <name evidence="3" type="ORF">A2519_14030</name>
</gene>
<dbReference type="Proteomes" id="UP000179243">
    <property type="component" value="Unassembled WGS sequence"/>
</dbReference>
<dbReference type="Gene3D" id="1.10.287.1490">
    <property type="match status" value="1"/>
</dbReference>
<reference evidence="3 4" key="1">
    <citation type="journal article" date="2016" name="Nat. Commun.">
        <title>Thousands of microbial genomes shed light on interconnected biogeochemical processes in an aquifer system.</title>
        <authorList>
            <person name="Anantharaman K."/>
            <person name="Brown C.T."/>
            <person name="Hug L.A."/>
            <person name="Sharon I."/>
            <person name="Castelle C.J."/>
            <person name="Probst A.J."/>
            <person name="Thomas B.C."/>
            <person name="Singh A."/>
            <person name="Wilkins M.J."/>
            <person name="Karaoz U."/>
            <person name="Brodie E.L."/>
            <person name="Williams K.H."/>
            <person name="Hubbard S.S."/>
            <person name="Banfield J.F."/>
        </authorList>
    </citation>
    <scope>NUCLEOTIDE SEQUENCE [LARGE SCALE GENOMIC DNA]</scope>
</reference>
<dbReference type="InterPro" id="IPR003743">
    <property type="entry name" value="Zf-RING_7"/>
</dbReference>
<comment type="caution">
    <text evidence="3">The sequence shown here is derived from an EMBL/GenBank/DDBJ whole genome shotgun (WGS) entry which is preliminary data.</text>
</comment>
<feature type="coiled-coil region" evidence="1">
    <location>
        <begin position="46"/>
        <end position="80"/>
    </location>
</feature>
<dbReference type="AlphaFoldDB" id="A0A1F7FKT6"/>
<proteinExistence type="predicted"/>
<keyword evidence="1" id="KW-0175">Coiled coil</keyword>
<evidence type="ECO:0000313" key="4">
    <source>
        <dbReference type="Proteomes" id="UP000179243"/>
    </source>
</evidence>
<protein>
    <recommendedName>
        <fullName evidence="2">C4-type zinc ribbon domain-containing protein</fullName>
    </recommendedName>
</protein>
<sequence length="239" mass="27297">MIDDIKGILELSDIDVRRLELMRKRRELPLAVEKLKKEIAGEAGMVQECADRITALEAENKQLEDTTREEKDLLRKSEDKLMHISTNAEYDAVHTEITGHKNKINAIEDRMLSNMAELEKLGPKKQELESRLNNEDLTQKKEMLIQLNAETAALDAELAVEENNRNEKMKSIGGNFVRVYERLQKNRKNGKHIGVVEDKSKICSACACSLTSQKYIEVRRNNSLQQCESCGAILVWKSE</sequence>
<organism evidence="3 4">
    <name type="scientific">Candidatus Raymondbacteria bacterium RIFOXYD12_FULL_49_13</name>
    <dbReference type="NCBI Taxonomy" id="1817890"/>
    <lineage>
        <taxon>Bacteria</taxon>
        <taxon>Raymondiibacteriota</taxon>
    </lineage>
</organism>
<evidence type="ECO:0000256" key="1">
    <source>
        <dbReference type="SAM" id="Coils"/>
    </source>
</evidence>
<evidence type="ECO:0000259" key="2">
    <source>
        <dbReference type="Pfam" id="PF02591"/>
    </source>
</evidence>
<dbReference type="Pfam" id="PF02591">
    <property type="entry name" value="Zn_ribbon_9"/>
    <property type="match status" value="1"/>
</dbReference>
<accession>A0A1F7FKT6</accession>
<feature type="domain" description="C4-type zinc ribbon" evidence="2">
    <location>
        <begin position="203"/>
        <end position="234"/>
    </location>
</feature>
<evidence type="ECO:0000313" key="3">
    <source>
        <dbReference type="EMBL" id="OGK07243.1"/>
    </source>
</evidence>
<dbReference type="EMBL" id="MFYX01000011">
    <property type="protein sequence ID" value="OGK07243.1"/>
    <property type="molecule type" value="Genomic_DNA"/>
</dbReference>